<dbReference type="AlphaFoldDB" id="A0A7R8ZKE8"/>
<protein>
    <submittedName>
        <fullName evidence="2">Uncharacterized protein</fullName>
    </submittedName>
</protein>
<organism evidence="2">
    <name type="scientific">Cyprideis torosa</name>
    <dbReference type="NCBI Taxonomy" id="163714"/>
    <lineage>
        <taxon>Eukaryota</taxon>
        <taxon>Metazoa</taxon>
        <taxon>Ecdysozoa</taxon>
        <taxon>Arthropoda</taxon>
        <taxon>Crustacea</taxon>
        <taxon>Oligostraca</taxon>
        <taxon>Ostracoda</taxon>
        <taxon>Podocopa</taxon>
        <taxon>Podocopida</taxon>
        <taxon>Cytherocopina</taxon>
        <taxon>Cytheroidea</taxon>
        <taxon>Cytherideidae</taxon>
        <taxon>Cyprideis</taxon>
    </lineage>
</organism>
<evidence type="ECO:0000313" key="2">
    <source>
        <dbReference type="EMBL" id="CAD7224787.1"/>
    </source>
</evidence>
<dbReference type="EMBL" id="OB660440">
    <property type="protein sequence ID" value="CAD7224787.1"/>
    <property type="molecule type" value="Genomic_DNA"/>
</dbReference>
<reference evidence="2" key="1">
    <citation type="submission" date="2020-11" db="EMBL/GenBank/DDBJ databases">
        <authorList>
            <person name="Tran Van P."/>
        </authorList>
    </citation>
    <scope>NUCLEOTIDE SEQUENCE</scope>
</reference>
<name>A0A7R8ZKE8_9CRUS</name>
<evidence type="ECO:0000256" key="1">
    <source>
        <dbReference type="SAM" id="MobiDB-lite"/>
    </source>
</evidence>
<feature type="compositionally biased region" description="Basic and acidic residues" evidence="1">
    <location>
        <begin position="78"/>
        <end position="155"/>
    </location>
</feature>
<dbReference type="OrthoDB" id="6345645at2759"/>
<accession>A0A7R8ZKE8</accession>
<feature type="region of interest" description="Disordered" evidence="1">
    <location>
        <begin position="73"/>
        <end position="155"/>
    </location>
</feature>
<sequence length="194" mass="22811">MNEFHWAAGYFQELQQKLISQQPLERQSVMSRCFEQLMEGIEANLVLKVRDRLSSRRSGRWRRLNGYHCCRRGGQRGGKRERWKEREVERERGGNRERMKERGGQGGEKREVERERRKERGEQRGGKGEVEMKERGGKREVERERGGKGEVERERWKEQLKSGQWYPSASRIHSCLLVLTLQGGWAGSDSVPLV</sequence>
<gene>
    <name evidence="2" type="ORF">CTOB1V02_LOCUS2740</name>
</gene>
<proteinExistence type="predicted"/>